<dbReference type="AlphaFoldDB" id="A0A6B3LTQ8"/>
<proteinExistence type="predicted"/>
<protein>
    <recommendedName>
        <fullName evidence="5">DUF4168 domain-containing protein</fullName>
    </recommendedName>
</protein>
<gene>
    <name evidence="3" type="ORF">GXP69_16050</name>
</gene>
<comment type="caution">
    <text evidence="3">The sequence shown here is derived from an EMBL/GenBank/DDBJ whole genome shotgun (WGS) entry which is preliminary data.</text>
</comment>
<dbReference type="EMBL" id="JAAGWD010000008">
    <property type="protein sequence ID" value="NEM99213.1"/>
    <property type="molecule type" value="Genomic_DNA"/>
</dbReference>
<keyword evidence="4" id="KW-1185">Reference proteome</keyword>
<accession>A0A6B3LTQ8</accession>
<evidence type="ECO:0000313" key="3">
    <source>
        <dbReference type="EMBL" id="NEM99213.1"/>
    </source>
</evidence>
<evidence type="ECO:0000313" key="4">
    <source>
        <dbReference type="Proteomes" id="UP000474777"/>
    </source>
</evidence>
<feature type="compositionally biased region" description="Polar residues" evidence="1">
    <location>
        <begin position="124"/>
        <end position="143"/>
    </location>
</feature>
<evidence type="ECO:0000256" key="1">
    <source>
        <dbReference type="SAM" id="MobiDB-lite"/>
    </source>
</evidence>
<feature type="region of interest" description="Disordered" evidence="1">
    <location>
        <begin position="112"/>
        <end position="143"/>
    </location>
</feature>
<organism evidence="3 4">
    <name type="scientific">Pontibacter burrus</name>
    <dbReference type="NCBI Taxonomy" id="2704466"/>
    <lineage>
        <taxon>Bacteria</taxon>
        <taxon>Pseudomonadati</taxon>
        <taxon>Bacteroidota</taxon>
        <taxon>Cytophagia</taxon>
        <taxon>Cytophagales</taxon>
        <taxon>Hymenobacteraceae</taxon>
        <taxon>Pontibacter</taxon>
    </lineage>
</organism>
<keyword evidence="2" id="KW-0732">Signal</keyword>
<dbReference type="Proteomes" id="UP000474777">
    <property type="component" value="Unassembled WGS sequence"/>
</dbReference>
<dbReference type="RefSeq" id="WP_163916195.1">
    <property type="nucleotide sequence ID" value="NZ_JAAGWD010000008.1"/>
</dbReference>
<sequence>MKKILFAALLIFASATAFAQGAKSPAQSAAPNLEQRAAAITNSMVKHLRLTPDQAQKVAQVNLSSMQMAEEAKVKYKKNPKKLAAQMDIISETRLSLIKDILTPFQFSQYQQRREEKMGVPKEMQSNPASRQQGSSYNEQYSN</sequence>
<reference evidence="3 4" key="1">
    <citation type="submission" date="2020-02" db="EMBL/GenBank/DDBJ databases">
        <authorList>
            <person name="Kim M.K."/>
        </authorList>
    </citation>
    <scope>NUCLEOTIDE SEQUENCE [LARGE SCALE GENOMIC DNA]</scope>
    <source>
        <strain evidence="3 4">BT327</strain>
    </source>
</reference>
<feature type="signal peptide" evidence="2">
    <location>
        <begin position="1"/>
        <end position="19"/>
    </location>
</feature>
<evidence type="ECO:0008006" key="5">
    <source>
        <dbReference type="Google" id="ProtNLM"/>
    </source>
</evidence>
<name>A0A6B3LTQ8_9BACT</name>
<evidence type="ECO:0000256" key="2">
    <source>
        <dbReference type="SAM" id="SignalP"/>
    </source>
</evidence>
<feature type="chain" id="PRO_5025541606" description="DUF4168 domain-containing protein" evidence="2">
    <location>
        <begin position="20"/>
        <end position="143"/>
    </location>
</feature>